<reference evidence="3" key="1">
    <citation type="journal article" date="2011" name="Appl. Environ. Microbiol.">
        <title>Genomic potential of Marinobacter aquaeolei, a biogeochemical 'opportunitroph'.</title>
        <authorList>
            <person name="Singer E."/>
            <person name="Webb E.A."/>
            <person name="Nelson W.C."/>
            <person name="Heidelberg J.F."/>
            <person name="Ivanova N."/>
            <person name="Pati A."/>
            <person name="Edwards K.J."/>
        </authorList>
    </citation>
    <scope>NUCLEOTIDE SEQUENCE [LARGE SCALE GENOMIC DNA]</scope>
    <source>
        <strain evidence="3">ATCC 700491 / DSM 11845 / VT8</strain>
    </source>
</reference>
<accession>A1U0S9</accession>
<dbReference type="HOGENOM" id="CLU_2001137_0_0_6"/>
<dbReference type="STRING" id="351348.Maqu_1514"/>
<organism evidence="2 3">
    <name type="scientific">Marinobacter nauticus (strain ATCC 700491 / DSM 11845 / VT8)</name>
    <name type="common">Marinobacter aquaeolei</name>
    <dbReference type="NCBI Taxonomy" id="351348"/>
    <lineage>
        <taxon>Bacteria</taxon>
        <taxon>Pseudomonadati</taxon>
        <taxon>Pseudomonadota</taxon>
        <taxon>Gammaproteobacteria</taxon>
        <taxon>Pseudomonadales</taxon>
        <taxon>Marinobacteraceae</taxon>
        <taxon>Marinobacter</taxon>
    </lineage>
</organism>
<keyword evidence="1" id="KW-0175">Coiled coil</keyword>
<dbReference type="Proteomes" id="UP000000998">
    <property type="component" value="Chromosome"/>
</dbReference>
<dbReference type="RefSeq" id="WP_011785000.1">
    <property type="nucleotide sequence ID" value="NC_008740.1"/>
</dbReference>
<dbReference type="KEGG" id="maq:Maqu_1514"/>
<dbReference type="EMBL" id="CP000514">
    <property type="protein sequence ID" value="ABM18598.1"/>
    <property type="molecule type" value="Genomic_DNA"/>
</dbReference>
<sequence>MTTQSTLAKLNSRLAAAERASAAFKAELKKLQAIEQELRQEYDLATKDDILKLCIANSEDDLFVALCQRPIPRKAVKEKLELARELRDIAQAAGIDASPLIQHMDNPAQLLKTAITAAKTSGYH</sequence>
<protein>
    <submittedName>
        <fullName evidence="2">Uncharacterized protein</fullName>
    </submittedName>
</protein>
<feature type="coiled-coil region" evidence="1">
    <location>
        <begin position="7"/>
        <end position="48"/>
    </location>
</feature>
<evidence type="ECO:0000313" key="2">
    <source>
        <dbReference type="EMBL" id="ABM18598.1"/>
    </source>
</evidence>
<evidence type="ECO:0000313" key="3">
    <source>
        <dbReference type="Proteomes" id="UP000000998"/>
    </source>
</evidence>
<name>A1U0S9_MARN8</name>
<gene>
    <name evidence="2" type="ordered locus">Maqu_1514</name>
</gene>
<evidence type="ECO:0000256" key="1">
    <source>
        <dbReference type="SAM" id="Coils"/>
    </source>
</evidence>
<dbReference type="AlphaFoldDB" id="A1U0S9"/>
<proteinExistence type="predicted"/>